<feature type="transmembrane region" description="Helical" evidence="7">
    <location>
        <begin position="248"/>
        <end position="269"/>
    </location>
</feature>
<evidence type="ECO:0000313" key="10">
    <source>
        <dbReference type="Proteomes" id="UP000199584"/>
    </source>
</evidence>
<dbReference type="AlphaFoldDB" id="A0A1I6D6L0"/>
<dbReference type="PROSITE" id="PS50850">
    <property type="entry name" value="MFS"/>
    <property type="match status" value="1"/>
</dbReference>
<feature type="transmembrane region" description="Helical" evidence="7">
    <location>
        <begin position="12"/>
        <end position="32"/>
    </location>
</feature>
<feature type="transmembrane region" description="Helical" evidence="7">
    <location>
        <begin position="215"/>
        <end position="236"/>
    </location>
</feature>
<evidence type="ECO:0000256" key="5">
    <source>
        <dbReference type="ARBA" id="ARBA00022989"/>
    </source>
</evidence>
<evidence type="ECO:0000256" key="2">
    <source>
        <dbReference type="ARBA" id="ARBA00008335"/>
    </source>
</evidence>
<comment type="similarity">
    <text evidence="2">Belongs to the major facilitator superfamily.</text>
</comment>
<accession>A0A1I6D6L0</accession>
<feature type="domain" description="Major facilitator superfamily (MFS) profile" evidence="8">
    <location>
        <begin position="15"/>
        <end position="395"/>
    </location>
</feature>
<dbReference type="GO" id="GO:0022857">
    <property type="term" value="F:transmembrane transporter activity"/>
    <property type="evidence" value="ECO:0007669"/>
    <property type="project" value="InterPro"/>
</dbReference>
<feature type="transmembrane region" description="Helical" evidence="7">
    <location>
        <begin position="168"/>
        <end position="187"/>
    </location>
</feature>
<gene>
    <name evidence="9" type="ORF">SAMN05660706_10661</name>
</gene>
<feature type="transmembrane region" description="Helical" evidence="7">
    <location>
        <begin position="304"/>
        <end position="331"/>
    </location>
</feature>
<dbReference type="InterPro" id="IPR011701">
    <property type="entry name" value="MFS"/>
</dbReference>
<feature type="transmembrane region" description="Helical" evidence="7">
    <location>
        <begin position="81"/>
        <end position="100"/>
    </location>
</feature>
<dbReference type="InterPro" id="IPR036259">
    <property type="entry name" value="MFS_trans_sf"/>
</dbReference>
<dbReference type="STRING" id="39060.SAMN05660706_10661"/>
<feature type="transmembrane region" description="Helical" evidence="7">
    <location>
        <begin position="281"/>
        <end position="298"/>
    </location>
</feature>
<keyword evidence="3" id="KW-0813">Transport</keyword>
<dbReference type="Gene3D" id="1.20.1250.20">
    <property type="entry name" value="MFS general substrate transporter like domains"/>
    <property type="match status" value="2"/>
</dbReference>
<evidence type="ECO:0000313" key="9">
    <source>
        <dbReference type="EMBL" id="SFR01089.1"/>
    </source>
</evidence>
<dbReference type="InterPro" id="IPR020846">
    <property type="entry name" value="MFS_dom"/>
</dbReference>
<reference evidence="10" key="1">
    <citation type="submission" date="2016-10" db="EMBL/GenBank/DDBJ databases">
        <authorList>
            <person name="Varghese N."/>
            <person name="Submissions S."/>
        </authorList>
    </citation>
    <scope>NUCLEOTIDE SEQUENCE [LARGE SCALE GENOMIC DNA]</scope>
    <source>
        <strain evidence="10">DSM 3669</strain>
    </source>
</reference>
<feature type="transmembrane region" description="Helical" evidence="7">
    <location>
        <begin position="52"/>
        <end position="74"/>
    </location>
</feature>
<protein>
    <submittedName>
        <fullName evidence="9">MFS transporter, NNP family, nitrate/nitrite transporter</fullName>
    </submittedName>
</protein>
<dbReference type="Pfam" id="PF07690">
    <property type="entry name" value="MFS_1"/>
    <property type="match status" value="1"/>
</dbReference>
<keyword evidence="6 7" id="KW-0472">Membrane</keyword>
<evidence type="ECO:0000256" key="6">
    <source>
        <dbReference type="ARBA" id="ARBA00023136"/>
    </source>
</evidence>
<evidence type="ECO:0000256" key="1">
    <source>
        <dbReference type="ARBA" id="ARBA00004651"/>
    </source>
</evidence>
<evidence type="ECO:0000256" key="7">
    <source>
        <dbReference type="SAM" id="Phobius"/>
    </source>
</evidence>
<dbReference type="EMBL" id="FOYM01000006">
    <property type="protein sequence ID" value="SFR01089.1"/>
    <property type="molecule type" value="Genomic_DNA"/>
</dbReference>
<name>A0A1I6D6L0_9FIRM</name>
<organism evidence="9 10">
    <name type="scientific">Desulfoscipio geothermicus DSM 3669</name>
    <dbReference type="NCBI Taxonomy" id="1121426"/>
    <lineage>
        <taxon>Bacteria</taxon>
        <taxon>Bacillati</taxon>
        <taxon>Bacillota</taxon>
        <taxon>Clostridia</taxon>
        <taxon>Eubacteriales</taxon>
        <taxon>Desulfallaceae</taxon>
        <taxon>Desulfoscipio</taxon>
    </lineage>
</organism>
<feature type="transmembrane region" description="Helical" evidence="7">
    <location>
        <begin position="343"/>
        <end position="366"/>
    </location>
</feature>
<evidence type="ECO:0000256" key="3">
    <source>
        <dbReference type="ARBA" id="ARBA00022448"/>
    </source>
</evidence>
<feature type="transmembrane region" description="Helical" evidence="7">
    <location>
        <begin position="372"/>
        <end position="391"/>
    </location>
</feature>
<feature type="transmembrane region" description="Helical" evidence="7">
    <location>
        <begin position="106"/>
        <end position="125"/>
    </location>
</feature>
<keyword evidence="4 7" id="KW-0812">Transmembrane</keyword>
<proteinExistence type="inferred from homology"/>
<dbReference type="PANTHER" id="PTHR23514">
    <property type="entry name" value="BYPASS OF STOP CODON PROTEIN 6"/>
    <property type="match status" value="1"/>
</dbReference>
<dbReference type="GO" id="GO:0005886">
    <property type="term" value="C:plasma membrane"/>
    <property type="evidence" value="ECO:0007669"/>
    <property type="project" value="UniProtKB-SubCell"/>
</dbReference>
<dbReference type="Proteomes" id="UP000199584">
    <property type="component" value="Unassembled WGS sequence"/>
</dbReference>
<dbReference type="SUPFAM" id="SSF103473">
    <property type="entry name" value="MFS general substrate transporter"/>
    <property type="match status" value="1"/>
</dbReference>
<dbReference type="PANTHER" id="PTHR23514:SF3">
    <property type="entry name" value="BYPASS OF STOP CODON PROTEIN 6"/>
    <property type="match status" value="1"/>
</dbReference>
<comment type="subcellular location">
    <subcellularLocation>
        <location evidence="1">Cell membrane</location>
        <topology evidence="1">Multi-pass membrane protein</topology>
    </subcellularLocation>
</comment>
<dbReference type="RefSeq" id="WP_092482372.1">
    <property type="nucleotide sequence ID" value="NZ_FOYM01000006.1"/>
</dbReference>
<evidence type="ECO:0000259" key="8">
    <source>
        <dbReference type="PROSITE" id="PS50850"/>
    </source>
</evidence>
<feature type="transmembrane region" description="Helical" evidence="7">
    <location>
        <begin position="137"/>
        <end position="162"/>
    </location>
</feature>
<dbReference type="InterPro" id="IPR051788">
    <property type="entry name" value="MFS_Transporter"/>
</dbReference>
<dbReference type="OrthoDB" id="182417at2"/>
<sequence>MNESLKTVLSPYRWVILAIMWSAVCIGLAAQFQVAALAYKIIPDFQLTSGQYSMVLTAPMLAGLFFSFAAGALADRWGVKRVVAVGFVFSIAGAFFRFAADNFLELFALMFLAGICPGFLNANVSKLLGAWFPKEHMGIAMGIYFSATGVGMSIALATSALFPTTKSAFITAGLVMLAVWILWMVFIKAKPEGAPDLPVMPVTKYIGVAARSRNVWLVGVALMFFMGSSMAFSGFLPNALHNVRGMSPVTAGFMTSLITFGTIVGSILGPVVSNRIGKMKPFLASVAILGAMAGYSAWVAPQGAAMPVLLVVLGIMSGMCAPLLIAFPMLLPEIGPVYAGSAGGIIGTLQVIGAVFIPSFVIAPLAGQNYNLFFSLGSLCFSLVSVVVLLLPELGAKLRAKAGADFAEAT</sequence>
<evidence type="ECO:0000256" key="4">
    <source>
        <dbReference type="ARBA" id="ARBA00022692"/>
    </source>
</evidence>
<keyword evidence="10" id="KW-1185">Reference proteome</keyword>
<keyword evidence="5 7" id="KW-1133">Transmembrane helix</keyword>